<dbReference type="AlphaFoldDB" id="A0A370HPX5"/>
<evidence type="ECO:0000256" key="1">
    <source>
        <dbReference type="SAM" id="MobiDB-lite"/>
    </source>
</evidence>
<protein>
    <submittedName>
        <fullName evidence="2">Uncharacterized protein</fullName>
    </submittedName>
</protein>
<comment type="caution">
    <text evidence="2">The sequence shown here is derived from an EMBL/GenBank/DDBJ whole genome shotgun (WGS) entry which is preliminary data.</text>
</comment>
<accession>A0A370HPX5</accession>
<proteinExistence type="predicted"/>
<organism evidence="2 3">
    <name type="scientific">Nocardia pseudobrasiliensis</name>
    <dbReference type="NCBI Taxonomy" id="45979"/>
    <lineage>
        <taxon>Bacteria</taxon>
        <taxon>Bacillati</taxon>
        <taxon>Actinomycetota</taxon>
        <taxon>Actinomycetes</taxon>
        <taxon>Mycobacteriales</taxon>
        <taxon>Nocardiaceae</taxon>
        <taxon>Nocardia</taxon>
    </lineage>
</organism>
<reference evidence="2 3" key="1">
    <citation type="submission" date="2018-07" db="EMBL/GenBank/DDBJ databases">
        <title>Genomic Encyclopedia of Type Strains, Phase IV (KMG-IV): sequencing the most valuable type-strain genomes for metagenomic binning, comparative biology and taxonomic classification.</title>
        <authorList>
            <person name="Goeker M."/>
        </authorList>
    </citation>
    <scope>NUCLEOTIDE SEQUENCE [LARGE SCALE GENOMIC DNA]</scope>
    <source>
        <strain evidence="2 3">DSM 44290</strain>
    </source>
</reference>
<feature type="region of interest" description="Disordered" evidence="1">
    <location>
        <begin position="1"/>
        <end position="20"/>
    </location>
</feature>
<name>A0A370HPX5_9NOCA</name>
<dbReference type="Proteomes" id="UP000254869">
    <property type="component" value="Unassembled WGS sequence"/>
</dbReference>
<gene>
    <name evidence="2" type="ORF">DFR76_115147</name>
</gene>
<dbReference type="EMBL" id="QQBC01000015">
    <property type="protein sequence ID" value="RDI60517.1"/>
    <property type="molecule type" value="Genomic_DNA"/>
</dbReference>
<keyword evidence="3" id="KW-1185">Reference proteome</keyword>
<evidence type="ECO:0000313" key="3">
    <source>
        <dbReference type="Proteomes" id="UP000254869"/>
    </source>
</evidence>
<evidence type="ECO:0000313" key="2">
    <source>
        <dbReference type="EMBL" id="RDI60517.1"/>
    </source>
</evidence>
<sequence length="46" mass="4981">MHGGDIPGYKTRDGVTDDGTRSVVVSMSTLLQDSDAHRIAQERIPP</sequence>
<feature type="compositionally biased region" description="Basic and acidic residues" evidence="1">
    <location>
        <begin position="10"/>
        <end position="20"/>
    </location>
</feature>